<dbReference type="HAMAP" id="MF_00087">
    <property type="entry name" value="Glu_tRNA_reductase"/>
    <property type="match status" value="1"/>
</dbReference>
<evidence type="ECO:0000256" key="5">
    <source>
        <dbReference type="ARBA" id="ARBA00023002"/>
    </source>
</evidence>
<dbReference type="InterPro" id="IPR000343">
    <property type="entry name" value="4pyrrol_synth_GluRdtase"/>
</dbReference>
<evidence type="ECO:0000256" key="6">
    <source>
        <dbReference type="ARBA" id="ARBA00023244"/>
    </source>
</evidence>
<dbReference type="PANTHER" id="PTHR43013">
    <property type="entry name" value="GLUTAMYL-TRNA REDUCTASE"/>
    <property type="match status" value="1"/>
</dbReference>
<dbReference type="InterPro" id="IPR015895">
    <property type="entry name" value="4pyrrol_synth_GluRdtase_N"/>
</dbReference>
<protein>
    <recommendedName>
        <fullName evidence="8 9">Glutamyl-tRNA reductase</fullName>
        <shortName evidence="9">GluTR</shortName>
        <ecNumber evidence="3 9">1.2.1.70</ecNumber>
    </recommendedName>
</protein>
<keyword evidence="19" id="KW-1185">Reference proteome</keyword>
<evidence type="ECO:0000313" key="18">
    <source>
        <dbReference type="EMBL" id="EFI83548.1"/>
    </source>
</evidence>
<dbReference type="SUPFAM" id="SSF69742">
    <property type="entry name" value="Glutamyl tRNA-reductase catalytic, N-terminal domain"/>
    <property type="match status" value="1"/>
</dbReference>
<evidence type="ECO:0000256" key="14">
    <source>
        <dbReference type="RuleBase" id="RU000584"/>
    </source>
</evidence>
<organism evidence="18 19">
    <name type="scientific">Listeria grayi DSM 20601</name>
    <dbReference type="NCBI Taxonomy" id="525367"/>
    <lineage>
        <taxon>Bacteria</taxon>
        <taxon>Bacillati</taxon>
        <taxon>Bacillota</taxon>
        <taxon>Bacilli</taxon>
        <taxon>Bacillales</taxon>
        <taxon>Listeriaceae</taxon>
        <taxon>Listeria</taxon>
    </lineage>
</organism>
<accession>D7UYY1</accession>
<feature type="binding site" evidence="9 11">
    <location>
        <position position="129"/>
    </location>
    <ligand>
        <name>substrate</name>
    </ligand>
</feature>
<comment type="catalytic activity">
    <reaction evidence="7 9 14">
        <text>(S)-4-amino-5-oxopentanoate + tRNA(Glu) + NADP(+) = L-glutamyl-tRNA(Glu) + NADPH + H(+)</text>
        <dbReference type="Rhea" id="RHEA:12344"/>
        <dbReference type="Rhea" id="RHEA-COMP:9663"/>
        <dbReference type="Rhea" id="RHEA-COMP:9680"/>
        <dbReference type="ChEBI" id="CHEBI:15378"/>
        <dbReference type="ChEBI" id="CHEBI:57501"/>
        <dbReference type="ChEBI" id="CHEBI:57783"/>
        <dbReference type="ChEBI" id="CHEBI:58349"/>
        <dbReference type="ChEBI" id="CHEBI:78442"/>
        <dbReference type="ChEBI" id="CHEBI:78520"/>
        <dbReference type="EC" id="1.2.1.70"/>
    </reaction>
</comment>
<keyword evidence="4 9" id="KW-0521">NADP</keyword>
<comment type="pathway">
    <text evidence="1 9 14">Porphyrin-containing compound metabolism; protoporphyrin-IX biosynthesis; 5-aminolevulinate from L-glutamyl-tRNA(Glu): step 1/2.</text>
</comment>
<dbReference type="InterPro" id="IPR036343">
    <property type="entry name" value="GluRdtase_N_sf"/>
</dbReference>
<gene>
    <name evidence="9 18" type="primary">hemA</name>
    <name evidence="18" type="ORF">HMPREF0556_12233</name>
</gene>
<dbReference type="Proteomes" id="UP000010119">
    <property type="component" value="Unassembled WGS sequence"/>
</dbReference>
<evidence type="ECO:0000256" key="2">
    <source>
        <dbReference type="ARBA" id="ARBA00005916"/>
    </source>
</evidence>
<feature type="binding site" evidence="9 11">
    <location>
        <begin position="123"/>
        <end position="125"/>
    </location>
    <ligand>
        <name>substrate</name>
    </ligand>
</feature>
<comment type="domain">
    <text evidence="9">Possesses an unusual extended V-shaped dimeric structure with each monomer consisting of three distinct domains arranged along a curved 'spinal' alpha-helix. The N-terminal catalytic domain specifically recognizes the glutamate moiety of the substrate. The second domain is the NADPH-binding domain, and the third C-terminal domain is responsible for dimerization.</text>
</comment>
<evidence type="ECO:0000256" key="12">
    <source>
        <dbReference type="PIRSR" id="PIRSR000445-3"/>
    </source>
</evidence>
<feature type="binding site" evidence="9 11">
    <location>
        <begin position="58"/>
        <end position="61"/>
    </location>
    <ligand>
        <name>substrate</name>
    </ligand>
</feature>
<dbReference type="InterPro" id="IPR015896">
    <property type="entry name" value="4pyrrol_synth_GluRdtase_dimer"/>
</dbReference>
<keyword evidence="5 9" id="KW-0560">Oxidoreductase</keyword>
<dbReference type="FunFam" id="3.40.50.720:FF:000031">
    <property type="entry name" value="Glutamyl-tRNA reductase"/>
    <property type="match status" value="1"/>
</dbReference>
<dbReference type="CDD" id="cd05213">
    <property type="entry name" value="NAD_bind_Glutamyl_tRNA_reduct"/>
    <property type="match status" value="1"/>
</dbReference>
<evidence type="ECO:0000256" key="9">
    <source>
        <dbReference type="HAMAP-Rule" id="MF_00087"/>
    </source>
</evidence>
<dbReference type="InterPro" id="IPR006151">
    <property type="entry name" value="Shikm_DH/Glu-tRNA_Rdtase"/>
</dbReference>
<dbReference type="GO" id="GO:0019353">
    <property type="term" value="P:protoporphyrinogen IX biosynthetic process from glutamate"/>
    <property type="evidence" value="ECO:0007669"/>
    <property type="project" value="TreeGrafter"/>
</dbReference>
<feature type="domain" description="Glutamyl-tRNA reductase N-terminal" evidence="17">
    <location>
        <begin position="16"/>
        <end position="165"/>
    </location>
</feature>
<feature type="site" description="Important for activity" evidence="9 13">
    <location>
        <position position="108"/>
    </location>
</feature>
<comment type="similarity">
    <text evidence="2 9 14">Belongs to the glutamyl-tRNA reductase family.</text>
</comment>
<evidence type="ECO:0000256" key="4">
    <source>
        <dbReference type="ARBA" id="ARBA00022857"/>
    </source>
</evidence>
<dbReference type="SUPFAM" id="SSF69075">
    <property type="entry name" value="Glutamyl tRNA-reductase dimerization domain"/>
    <property type="match status" value="1"/>
</dbReference>
<dbReference type="Pfam" id="PF05201">
    <property type="entry name" value="GlutR_N"/>
    <property type="match status" value="1"/>
</dbReference>
<evidence type="ECO:0000256" key="11">
    <source>
        <dbReference type="PIRSR" id="PIRSR000445-2"/>
    </source>
</evidence>
<evidence type="ECO:0000259" key="16">
    <source>
        <dbReference type="Pfam" id="PF01488"/>
    </source>
</evidence>
<dbReference type="PROSITE" id="PS00747">
    <property type="entry name" value="GLUTR"/>
    <property type="match status" value="1"/>
</dbReference>
<comment type="subunit">
    <text evidence="9">Homodimer.</text>
</comment>
<dbReference type="Pfam" id="PF01488">
    <property type="entry name" value="Shikimate_DH"/>
    <property type="match status" value="1"/>
</dbReference>
<evidence type="ECO:0000313" key="19">
    <source>
        <dbReference type="Proteomes" id="UP000010119"/>
    </source>
</evidence>
<dbReference type="eggNOG" id="COG0373">
    <property type="taxonomic scope" value="Bacteria"/>
</dbReference>
<dbReference type="PANTHER" id="PTHR43013:SF1">
    <property type="entry name" value="GLUTAMYL-TRNA REDUCTASE"/>
    <property type="match status" value="1"/>
</dbReference>
<feature type="binding site" evidence="9 12">
    <location>
        <begin position="198"/>
        <end position="203"/>
    </location>
    <ligand>
        <name>NADP(+)</name>
        <dbReference type="ChEBI" id="CHEBI:58349"/>
    </ligand>
</feature>
<dbReference type="SUPFAM" id="SSF51735">
    <property type="entry name" value="NAD(P)-binding Rossmann-fold domains"/>
    <property type="match status" value="1"/>
</dbReference>
<dbReference type="GO" id="GO:0008883">
    <property type="term" value="F:glutamyl-tRNA reductase activity"/>
    <property type="evidence" value="ECO:0007669"/>
    <property type="project" value="UniProtKB-UniRule"/>
</dbReference>
<evidence type="ECO:0000256" key="1">
    <source>
        <dbReference type="ARBA" id="ARBA00005059"/>
    </source>
</evidence>
<sequence>MNLNLGGLSMFILSMGLNFKTAPVDIREKLSFIESEVEMAQITLQQEKSILENVIISTCNRTEIIAVVDQIHTARFYLKRFIADWFQMEISAVENYLYFYEDGEAVKHLYEVAAGLDSLVLGETQILGQVKNAFDTAHQLGTTGTLLNQLFKMTITFAKSVHSQTKINENAVSVSYAAVEVAKKVHGDIAGKHFSILGAGEMSKLALQNIAGQKATDLTILNRTLSRAEVLAAKHGGKAAPIDELGAILTETDVFISSVSVAEPIISKADMEAWLATRPEKELLVIDIGVPRNIADECAEIPNLILYNIDDLEGVVSANTEERKRIVAKLGVVIEQEVAAFYEWQKQLGVVPIIRELRNNALQIQAETMRSLTQKIPGLTDREEKVIGKHMKSIINQLLKQPISELKEMSAEEDAAYKLDIAKRIFQVEATTEMSETEIEMGNKQ</sequence>
<feature type="active site" description="Nucleophile" evidence="9 10">
    <location>
        <position position="59"/>
    </location>
</feature>
<dbReference type="InterPro" id="IPR036291">
    <property type="entry name" value="NAD(P)-bd_dom_sf"/>
</dbReference>
<keyword evidence="6 9" id="KW-0627">Porphyrin biosynthesis</keyword>
<evidence type="ECO:0000256" key="13">
    <source>
        <dbReference type="PIRSR" id="PIRSR000445-4"/>
    </source>
</evidence>
<feature type="domain" description="Quinate/shikimate 5-dehydrogenase/glutamyl-tRNA reductase" evidence="16">
    <location>
        <begin position="180"/>
        <end position="315"/>
    </location>
</feature>
<comment type="caution">
    <text evidence="18">The sequence shown here is derived from an EMBL/GenBank/DDBJ whole genome shotgun (WGS) entry which is preliminary data.</text>
</comment>
<dbReference type="AlphaFoldDB" id="D7UYY1"/>
<dbReference type="PIRSF" id="PIRSF000445">
    <property type="entry name" value="4pyrrol_synth_GluRdtase"/>
    <property type="match status" value="1"/>
</dbReference>
<reference evidence="18" key="1">
    <citation type="submission" date="2010-06" db="EMBL/GenBank/DDBJ databases">
        <authorList>
            <person name="Muzny D."/>
            <person name="Qin X."/>
            <person name="Buhay C."/>
            <person name="Dugan-Rocha S."/>
            <person name="Ding Y."/>
            <person name="Chen G."/>
            <person name="Hawes A."/>
            <person name="Holder M."/>
            <person name="Jhangiani S."/>
            <person name="Johnson A."/>
            <person name="Khan Z."/>
            <person name="Li Z."/>
            <person name="Liu W."/>
            <person name="Liu X."/>
            <person name="Perez L."/>
            <person name="Shen H."/>
            <person name="Wang Q."/>
            <person name="Watt J."/>
            <person name="Xi L."/>
            <person name="Xin Y."/>
            <person name="Zhou J."/>
            <person name="Deng J."/>
            <person name="Jiang H."/>
            <person name="Liu Y."/>
            <person name="Qu J."/>
            <person name="Song X.-Z."/>
            <person name="Zhang L."/>
            <person name="Villasana D."/>
            <person name="Johnson A."/>
            <person name="Liu J."/>
            <person name="Liyanage D."/>
            <person name="Lorensuhewa L."/>
            <person name="Robinson T."/>
            <person name="Song A."/>
            <person name="Song B.-B."/>
            <person name="Dinh H."/>
            <person name="Thornton R."/>
            <person name="Coyle M."/>
            <person name="Francisco L."/>
            <person name="Jackson L."/>
            <person name="Javaid M."/>
            <person name="Korchina V."/>
            <person name="Kovar C."/>
            <person name="Mata R."/>
            <person name="Mathew T."/>
            <person name="Ngo R."/>
            <person name="Nguyen L."/>
            <person name="Nguyen N."/>
            <person name="Okwuonu G."/>
            <person name="Ongeri F."/>
            <person name="Pham C."/>
            <person name="Simmons D."/>
            <person name="Wilczek-Boney K."/>
            <person name="Hale W."/>
            <person name="Jakkamsetti A."/>
            <person name="Pham P."/>
            <person name="Ruth R."/>
            <person name="San Lucas F."/>
            <person name="Warren J."/>
            <person name="Zhang J."/>
            <person name="Zhao Z."/>
            <person name="Zhou C."/>
            <person name="Zhu D."/>
            <person name="Lee S."/>
            <person name="Bess C."/>
            <person name="Blankenburg K."/>
            <person name="Forbes L."/>
            <person name="Fu Q."/>
            <person name="Gubbala S."/>
            <person name="Hirani K."/>
            <person name="Jayaseelan J.C."/>
            <person name="Lara F."/>
            <person name="Munidasa M."/>
            <person name="Palculict T."/>
            <person name="Patil S."/>
            <person name="Pu L.-L."/>
            <person name="Saada N."/>
            <person name="Tang L."/>
            <person name="Weissenberger G."/>
            <person name="Zhu Y."/>
            <person name="Hemphill L."/>
            <person name="Shang Y."/>
            <person name="Youmans B."/>
            <person name="Ayvaz T."/>
            <person name="Ross M."/>
            <person name="Santibanez J."/>
            <person name="Aqrawi P."/>
            <person name="Gross S."/>
            <person name="Joshi V."/>
            <person name="Fowler G."/>
            <person name="Nazareth L."/>
            <person name="Reid J."/>
            <person name="Worley K."/>
            <person name="Petrosino J."/>
            <person name="Highlander S."/>
            <person name="Gibbs R."/>
        </authorList>
    </citation>
    <scope>NUCLEOTIDE SEQUENCE [LARGE SCALE GENOMIC DNA]</scope>
    <source>
        <strain evidence="18">DSM 20601</strain>
    </source>
</reference>
<feature type="binding site" evidence="9 11">
    <location>
        <position position="118"/>
    </location>
    <ligand>
        <name>substrate</name>
    </ligand>
</feature>
<evidence type="ECO:0000256" key="10">
    <source>
        <dbReference type="PIRSR" id="PIRSR000445-1"/>
    </source>
</evidence>
<dbReference type="HOGENOM" id="CLU_035113_2_2_9"/>
<evidence type="ECO:0000256" key="8">
    <source>
        <dbReference type="ARBA" id="ARBA00068659"/>
    </source>
</evidence>
<dbReference type="InterPro" id="IPR036453">
    <property type="entry name" value="GluRdtase_dimer_dom_sf"/>
</dbReference>
<dbReference type="Gene3D" id="3.40.50.720">
    <property type="entry name" value="NAD(P)-binding Rossmann-like Domain"/>
    <property type="match status" value="1"/>
</dbReference>
<feature type="domain" description="Tetrapyrrole biosynthesis glutamyl-tRNA reductase dimerisation" evidence="15">
    <location>
        <begin position="333"/>
        <end position="427"/>
    </location>
</feature>
<evidence type="ECO:0000256" key="7">
    <source>
        <dbReference type="ARBA" id="ARBA00047464"/>
    </source>
</evidence>
<dbReference type="EC" id="1.2.1.70" evidence="3 9"/>
<name>D7UYY1_LISGR</name>
<comment type="function">
    <text evidence="9">Catalyzes the NADPH-dependent reduction of glutamyl-tRNA(Glu) to glutamate 1-semialdehyde (GSA).</text>
</comment>
<evidence type="ECO:0000259" key="15">
    <source>
        <dbReference type="Pfam" id="PF00745"/>
    </source>
</evidence>
<dbReference type="Gene3D" id="3.30.460.30">
    <property type="entry name" value="Glutamyl-tRNA reductase, N-terminal domain"/>
    <property type="match status" value="1"/>
</dbReference>
<evidence type="ECO:0000259" key="17">
    <source>
        <dbReference type="Pfam" id="PF05201"/>
    </source>
</evidence>
<dbReference type="STRING" id="525367.HMPREF0556_12233"/>
<dbReference type="InterPro" id="IPR018214">
    <property type="entry name" value="GluRdtase_CS"/>
</dbReference>
<dbReference type="GO" id="GO:0050661">
    <property type="term" value="F:NADP binding"/>
    <property type="evidence" value="ECO:0007669"/>
    <property type="project" value="InterPro"/>
</dbReference>
<dbReference type="NCBIfam" id="TIGR01035">
    <property type="entry name" value="hemA"/>
    <property type="match status" value="1"/>
</dbReference>
<proteinExistence type="inferred from homology"/>
<dbReference type="FunFam" id="3.30.460.30:FF:000001">
    <property type="entry name" value="Glutamyl-tRNA reductase"/>
    <property type="match status" value="1"/>
</dbReference>
<dbReference type="Pfam" id="PF00745">
    <property type="entry name" value="GlutR_dimer"/>
    <property type="match status" value="1"/>
</dbReference>
<dbReference type="UniPathway" id="UPA00251">
    <property type="reaction ID" value="UER00316"/>
</dbReference>
<evidence type="ECO:0000256" key="3">
    <source>
        <dbReference type="ARBA" id="ARBA00012970"/>
    </source>
</evidence>
<dbReference type="EMBL" id="ACCR02000005">
    <property type="protein sequence ID" value="EFI83548.1"/>
    <property type="molecule type" value="Genomic_DNA"/>
</dbReference>
<comment type="miscellaneous">
    <text evidence="9">During catalysis, the active site Cys acts as a nucleophile attacking the alpha-carbonyl group of tRNA-bound glutamate with the formation of a thioester intermediate between enzyme and glutamate, and the concomitant release of tRNA(Glu). The thioester intermediate is finally reduced by direct hydride transfer from NADPH, to form the product GSA.</text>
</comment>